<reference evidence="4" key="1">
    <citation type="journal article" date="2019" name="Int. J. Syst. Evol. Microbiol.">
        <title>The Global Catalogue of Microorganisms (GCM) 10K type strain sequencing project: providing services to taxonomists for standard genome sequencing and annotation.</title>
        <authorList>
            <consortium name="The Broad Institute Genomics Platform"/>
            <consortium name="The Broad Institute Genome Sequencing Center for Infectious Disease"/>
            <person name="Wu L."/>
            <person name="Ma J."/>
        </authorList>
    </citation>
    <scope>NUCLEOTIDE SEQUENCE [LARGE SCALE GENOMIC DNA]</scope>
    <source>
        <strain evidence="4">KCTC 42498</strain>
    </source>
</reference>
<dbReference type="InterPro" id="IPR045582">
    <property type="entry name" value="Trehalase-like_N"/>
</dbReference>
<comment type="caution">
    <text evidence="3">The sequence shown here is derived from an EMBL/GenBank/DDBJ whole genome shotgun (WGS) entry which is preliminary data.</text>
</comment>
<dbReference type="Pfam" id="PF00723">
    <property type="entry name" value="Glyco_hydro_15"/>
    <property type="match status" value="2"/>
</dbReference>
<feature type="domain" description="Trehalase-like N-terminal" evidence="2">
    <location>
        <begin position="6"/>
        <end position="133"/>
    </location>
</feature>
<dbReference type="Proteomes" id="UP001597544">
    <property type="component" value="Unassembled WGS sequence"/>
</dbReference>
<sequence>MDEIEPRVQDLAMIGDRRSCAFLDKGGNIVWYCPKRFDEPSVFASLLDAKQGGEWHLEMEGMHFEKRAYVEDSAILQTTFRGEKGSCVLEDWMPLYASFFGICRKLTKAPSSYTFKLSPRPNYNRRQAVLKLKQAQHATIDFDFHLYASHPLQIEEETISCHVPAGEEAWLIFSETELDDPLKRLEESRKLTLKNWGEVAGHITYKGPYEDEVRKSLRLLRMLTYAQNGGLIAAATTSLPEVLGGNRNYDYRYVWLRDAAMIVSALARAGSDGEEERLFLSFICSAMHRLSEPIVPMFTLDYQPAGTEQELDFSGYRCSKPVIYGNGANHQLQLDANSNVLIAAKVIYNRYDTKEHWETVQRIANFIVDHWDKPDHGMWEETCRHHYTSSKVVASISLKYIAEHSDDKEEQERWLNASEQIKAFVHKNCLTSDGAYAVYAGSEDVDVSAVLFPIWGYTDADTPIMLKTIEKLEKNYCQNKLYRRHLVEYDSQKEGAFLAGTCWVAQYWVMRKNRKKVEETLQAVLRYMNDTGLMPEEGDPETGEWLGNIPQAFVHASLIGVVIDYRSMFEEK</sequence>
<dbReference type="SUPFAM" id="SSF48208">
    <property type="entry name" value="Six-hairpin glycosidases"/>
    <property type="match status" value="1"/>
</dbReference>
<dbReference type="RefSeq" id="WP_377508034.1">
    <property type="nucleotide sequence ID" value="NZ_JBHULU010000017.1"/>
</dbReference>
<name>A0ABW5IM74_9BACT</name>
<dbReference type="PANTHER" id="PTHR31616:SF0">
    <property type="entry name" value="GLUCAN 1,4-ALPHA-GLUCOSIDASE"/>
    <property type="match status" value="1"/>
</dbReference>
<feature type="domain" description="GH15-like" evidence="1">
    <location>
        <begin position="519"/>
        <end position="560"/>
    </location>
</feature>
<evidence type="ECO:0000259" key="2">
    <source>
        <dbReference type="Pfam" id="PF19291"/>
    </source>
</evidence>
<dbReference type="EMBL" id="JBHULU010000017">
    <property type="protein sequence ID" value="MFD2514754.1"/>
    <property type="molecule type" value="Genomic_DNA"/>
</dbReference>
<dbReference type="Pfam" id="PF19291">
    <property type="entry name" value="TREH_N"/>
    <property type="match status" value="1"/>
</dbReference>
<evidence type="ECO:0000313" key="3">
    <source>
        <dbReference type="EMBL" id="MFD2514754.1"/>
    </source>
</evidence>
<gene>
    <name evidence="3" type="ORF">ACFSRY_12840</name>
</gene>
<evidence type="ECO:0000259" key="1">
    <source>
        <dbReference type="Pfam" id="PF00723"/>
    </source>
</evidence>
<dbReference type="GO" id="GO:0016787">
    <property type="term" value="F:hydrolase activity"/>
    <property type="evidence" value="ECO:0007669"/>
    <property type="project" value="UniProtKB-KW"/>
</dbReference>
<organism evidence="3 4">
    <name type="scientific">Pontibacter locisalis</name>
    <dbReference type="NCBI Taxonomy" id="1719035"/>
    <lineage>
        <taxon>Bacteria</taxon>
        <taxon>Pseudomonadati</taxon>
        <taxon>Bacteroidota</taxon>
        <taxon>Cytophagia</taxon>
        <taxon>Cytophagales</taxon>
        <taxon>Hymenobacteraceae</taxon>
        <taxon>Pontibacter</taxon>
    </lineage>
</organism>
<dbReference type="InterPro" id="IPR008928">
    <property type="entry name" value="6-hairpin_glycosidase_sf"/>
</dbReference>
<dbReference type="Gene3D" id="1.50.10.10">
    <property type="match status" value="1"/>
</dbReference>
<feature type="domain" description="GH15-like" evidence="1">
    <location>
        <begin position="213"/>
        <end position="506"/>
    </location>
</feature>
<dbReference type="PANTHER" id="PTHR31616">
    <property type="entry name" value="TREHALASE"/>
    <property type="match status" value="1"/>
</dbReference>
<protein>
    <submittedName>
        <fullName evidence="3">Glycoside hydrolase family 15 protein</fullName>
    </submittedName>
</protein>
<keyword evidence="3" id="KW-0378">Hydrolase</keyword>
<accession>A0ABW5IM74</accession>
<dbReference type="InterPro" id="IPR012341">
    <property type="entry name" value="6hp_glycosidase-like_sf"/>
</dbReference>
<evidence type="ECO:0000313" key="4">
    <source>
        <dbReference type="Proteomes" id="UP001597544"/>
    </source>
</evidence>
<proteinExistence type="predicted"/>
<keyword evidence="4" id="KW-1185">Reference proteome</keyword>
<dbReference type="InterPro" id="IPR011613">
    <property type="entry name" value="GH15-like"/>
</dbReference>